<dbReference type="RefSeq" id="WP_078697813.1">
    <property type="nucleotide sequence ID" value="NZ_FUYH01000041.1"/>
</dbReference>
<dbReference type="EMBL" id="FUYH01000041">
    <property type="protein sequence ID" value="SKB00133.1"/>
    <property type="molecule type" value="Genomic_DNA"/>
</dbReference>
<dbReference type="OrthoDB" id="68032at2"/>
<dbReference type="Pfam" id="PF01966">
    <property type="entry name" value="HD"/>
    <property type="match status" value="1"/>
</dbReference>
<evidence type="ECO:0000313" key="3">
    <source>
        <dbReference type="Proteomes" id="UP000190105"/>
    </source>
</evidence>
<feature type="domain" description="HD" evidence="1">
    <location>
        <begin position="46"/>
        <end position="158"/>
    </location>
</feature>
<accession>A0A1T4YEK2</accession>
<dbReference type="AlphaFoldDB" id="A0A1T4YEK2"/>
<gene>
    <name evidence="2" type="ORF">SAMN05443428_14120</name>
</gene>
<proteinExistence type="predicted"/>
<keyword evidence="3" id="KW-1185">Reference proteome</keyword>
<dbReference type="InterPro" id="IPR003607">
    <property type="entry name" value="HD/PDEase_dom"/>
</dbReference>
<dbReference type="Proteomes" id="UP000190105">
    <property type="component" value="Unassembled WGS sequence"/>
</dbReference>
<evidence type="ECO:0000259" key="1">
    <source>
        <dbReference type="Pfam" id="PF01966"/>
    </source>
</evidence>
<sequence>MFYRFRQFITAAFAKLTKEDINFINKYLNSYEVELFKRLPKYCKVHSVRVARDALEESLKKNLYDTYLIKACLLHDIGKINCGFNMFTNSIIVIIEKLLPSLLQRRKNIKIVNAYYNHPEIALSYIENEDSYVKYLILNHHNYSLKEDEKLIILQRCDCKN</sequence>
<dbReference type="Gene3D" id="1.10.3210.10">
    <property type="entry name" value="Hypothetical protein af1432"/>
    <property type="match status" value="1"/>
</dbReference>
<name>A0A1T4YEK2_9CLOT</name>
<organism evidence="2 3">
    <name type="scientific">Caloramator quimbayensis</name>
    <dbReference type="NCBI Taxonomy" id="1147123"/>
    <lineage>
        <taxon>Bacteria</taxon>
        <taxon>Bacillati</taxon>
        <taxon>Bacillota</taxon>
        <taxon>Clostridia</taxon>
        <taxon>Eubacteriales</taxon>
        <taxon>Clostridiaceae</taxon>
        <taxon>Caloramator</taxon>
    </lineage>
</organism>
<evidence type="ECO:0000313" key="2">
    <source>
        <dbReference type="EMBL" id="SKB00133.1"/>
    </source>
</evidence>
<dbReference type="CDD" id="cd00077">
    <property type="entry name" value="HDc"/>
    <property type="match status" value="1"/>
</dbReference>
<protein>
    <submittedName>
        <fullName evidence="2">HD domain-containing protein</fullName>
    </submittedName>
</protein>
<dbReference type="SUPFAM" id="SSF109604">
    <property type="entry name" value="HD-domain/PDEase-like"/>
    <property type="match status" value="1"/>
</dbReference>
<reference evidence="3" key="1">
    <citation type="submission" date="2017-02" db="EMBL/GenBank/DDBJ databases">
        <authorList>
            <person name="Varghese N."/>
            <person name="Submissions S."/>
        </authorList>
    </citation>
    <scope>NUCLEOTIDE SEQUENCE [LARGE SCALE GENOMIC DNA]</scope>
    <source>
        <strain evidence="3">USBA 833</strain>
    </source>
</reference>
<dbReference type="STRING" id="1147123.SAMN05443428_14120"/>
<dbReference type="InterPro" id="IPR006674">
    <property type="entry name" value="HD_domain"/>
</dbReference>